<dbReference type="STRING" id="550983.A4R26_15140"/>
<organism evidence="8 9">
    <name type="scientific">Niastella populi</name>
    <dbReference type="NCBI Taxonomy" id="550983"/>
    <lineage>
        <taxon>Bacteria</taxon>
        <taxon>Pseudomonadati</taxon>
        <taxon>Bacteroidota</taxon>
        <taxon>Chitinophagia</taxon>
        <taxon>Chitinophagales</taxon>
        <taxon>Chitinophagaceae</taxon>
        <taxon>Niastella</taxon>
    </lineage>
</organism>
<dbReference type="Pfam" id="PF09349">
    <property type="entry name" value="OHCU_decarbox"/>
    <property type="match status" value="1"/>
</dbReference>
<keyword evidence="4" id="KW-0659">Purine metabolism</keyword>
<dbReference type="OrthoDB" id="9800909at2"/>
<name>A0A1V9G350_9BACT</name>
<dbReference type="EMBL" id="LWBP01000078">
    <property type="protein sequence ID" value="OQP65041.1"/>
    <property type="molecule type" value="Genomic_DNA"/>
</dbReference>
<evidence type="ECO:0000256" key="2">
    <source>
        <dbReference type="ARBA" id="ARBA00004754"/>
    </source>
</evidence>
<proteinExistence type="predicted"/>
<comment type="caution">
    <text evidence="8">The sequence shown here is derived from an EMBL/GenBank/DDBJ whole genome shotgun (WGS) entry which is preliminary data.</text>
</comment>
<reference evidence="9" key="1">
    <citation type="submission" date="2016-04" db="EMBL/GenBank/DDBJ databases">
        <authorList>
            <person name="Chen L."/>
            <person name="Zhuang W."/>
            <person name="Wang G."/>
        </authorList>
    </citation>
    <scope>NUCLEOTIDE SEQUENCE [LARGE SCALE GENOMIC DNA]</scope>
    <source>
        <strain evidence="9">208</strain>
    </source>
</reference>
<dbReference type="InterPro" id="IPR017595">
    <property type="entry name" value="OHCU_decarboxylase-2"/>
</dbReference>
<dbReference type="EC" id="4.1.1.97" evidence="3"/>
<gene>
    <name evidence="8" type="ORF">A4R26_15140</name>
</gene>
<dbReference type="GO" id="GO:0051997">
    <property type="term" value="F:2-oxo-4-hydroxy-4-carboxy-5-ureidoimidazoline decarboxylase activity"/>
    <property type="evidence" value="ECO:0007669"/>
    <property type="project" value="UniProtKB-EC"/>
</dbReference>
<evidence type="ECO:0000313" key="8">
    <source>
        <dbReference type="EMBL" id="OQP65041.1"/>
    </source>
</evidence>
<dbReference type="PANTHER" id="PTHR43466">
    <property type="entry name" value="2-OXO-4-HYDROXY-4-CARBOXY-5-UREIDOIMIDAZOLINE DECARBOXYLASE-RELATED"/>
    <property type="match status" value="1"/>
</dbReference>
<evidence type="ECO:0000256" key="4">
    <source>
        <dbReference type="ARBA" id="ARBA00022631"/>
    </source>
</evidence>
<dbReference type="Gene3D" id="1.10.3330.10">
    <property type="entry name" value="Oxo-4-hydroxy-4-carboxy-5-ureidoimidazoline decarboxylase"/>
    <property type="match status" value="1"/>
</dbReference>
<accession>A0A1V9G350</accession>
<comment type="catalytic activity">
    <reaction evidence="1">
        <text>5-hydroxy-2-oxo-4-ureido-2,5-dihydro-1H-imidazole-5-carboxylate + H(+) = (S)-allantoin + CO2</text>
        <dbReference type="Rhea" id="RHEA:26301"/>
        <dbReference type="ChEBI" id="CHEBI:15378"/>
        <dbReference type="ChEBI" id="CHEBI:15678"/>
        <dbReference type="ChEBI" id="CHEBI:16526"/>
        <dbReference type="ChEBI" id="CHEBI:58639"/>
        <dbReference type="EC" id="4.1.1.97"/>
    </reaction>
</comment>
<dbReference type="InterPro" id="IPR036778">
    <property type="entry name" value="OHCU_decarboxylase_sf"/>
</dbReference>
<dbReference type="GO" id="GO:0006144">
    <property type="term" value="P:purine nucleobase metabolic process"/>
    <property type="evidence" value="ECO:0007669"/>
    <property type="project" value="UniProtKB-KW"/>
</dbReference>
<evidence type="ECO:0000256" key="1">
    <source>
        <dbReference type="ARBA" id="ARBA00001163"/>
    </source>
</evidence>
<evidence type="ECO:0000256" key="6">
    <source>
        <dbReference type="ARBA" id="ARBA00023239"/>
    </source>
</evidence>
<evidence type="ECO:0000313" key="9">
    <source>
        <dbReference type="Proteomes" id="UP000192276"/>
    </source>
</evidence>
<keyword evidence="6" id="KW-0456">Lyase</keyword>
<dbReference type="NCBIfam" id="NF010372">
    <property type="entry name" value="PRK13798.1"/>
    <property type="match status" value="1"/>
</dbReference>
<protein>
    <recommendedName>
        <fullName evidence="3">2-oxo-4-hydroxy-4-carboxy-5-ureidoimidazoline decarboxylase</fullName>
        <ecNumber evidence="3">4.1.1.97</ecNumber>
    </recommendedName>
</protein>
<keyword evidence="5" id="KW-0210">Decarboxylase</keyword>
<dbReference type="InterPro" id="IPR018020">
    <property type="entry name" value="OHCU_decarboxylase"/>
</dbReference>
<feature type="domain" description="Oxo-4-hydroxy-4-carboxy-5-ureidoimidazoline decarboxylase" evidence="7">
    <location>
        <begin position="9"/>
        <end position="163"/>
    </location>
</feature>
<dbReference type="PANTHER" id="PTHR43466:SF1">
    <property type="entry name" value="2-OXO-4-HYDROXY-4-CARBOXY-5-UREIDOIMIDAZOLINE DECARBOXYLASE-RELATED"/>
    <property type="match status" value="1"/>
</dbReference>
<sequence>MTIAEFDHLDVEEKKKLLHSCCGSSTWVNKMISALPAEDLVDLLEIAEEQWYACQEADWREAFSQHPKIGDLDSLKEKFAATANWAEGEQSSVKQASEQTLEQLGEGNQVYEQRFGYIFIVCATGKSADEMLQLLNQRLYNNPEVEIQIAMEEQLKITRLRLEKLFGITT</sequence>
<evidence type="ECO:0000256" key="5">
    <source>
        <dbReference type="ARBA" id="ARBA00022793"/>
    </source>
</evidence>
<evidence type="ECO:0000259" key="7">
    <source>
        <dbReference type="Pfam" id="PF09349"/>
    </source>
</evidence>
<dbReference type="RefSeq" id="WP_081163369.1">
    <property type="nucleotide sequence ID" value="NZ_LWBP01000078.1"/>
</dbReference>
<evidence type="ECO:0000256" key="3">
    <source>
        <dbReference type="ARBA" id="ARBA00012257"/>
    </source>
</evidence>
<dbReference type="Proteomes" id="UP000192276">
    <property type="component" value="Unassembled WGS sequence"/>
</dbReference>
<comment type="pathway">
    <text evidence="2">Purine metabolism; urate degradation; (S)-allantoin from urate: step 3/3.</text>
</comment>
<dbReference type="SUPFAM" id="SSF158694">
    <property type="entry name" value="UraD-Like"/>
    <property type="match status" value="1"/>
</dbReference>
<dbReference type="NCBIfam" id="TIGR03180">
    <property type="entry name" value="UraD_2"/>
    <property type="match status" value="1"/>
</dbReference>
<dbReference type="GO" id="GO:0019628">
    <property type="term" value="P:urate catabolic process"/>
    <property type="evidence" value="ECO:0007669"/>
    <property type="project" value="TreeGrafter"/>
</dbReference>
<dbReference type="AlphaFoldDB" id="A0A1V9G350"/>
<keyword evidence="9" id="KW-1185">Reference proteome</keyword>